<dbReference type="OrthoDB" id="6437616at2759"/>
<feature type="region of interest" description="Disordered" evidence="1">
    <location>
        <begin position="1"/>
        <end position="34"/>
    </location>
</feature>
<dbReference type="PANTHER" id="PTHR45749:SF21">
    <property type="entry name" value="DUF4371 DOMAIN-CONTAINING PROTEIN"/>
    <property type="match status" value="1"/>
</dbReference>
<dbReference type="Proteomes" id="UP000886998">
    <property type="component" value="Unassembled WGS sequence"/>
</dbReference>
<evidence type="ECO:0000313" key="3">
    <source>
        <dbReference type="Proteomes" id="UP000886998"/>
    </source>
</evidence>
<comment type="caution">
    <text evidence="2">The sequence shown here is derived from an EMBL/GenBank/DDBJ whole genome shotgun (WGS) entry which is preliminary data.</text>
</comment>
<evidence type="ECO:0000256" key="1">
    <source>
        <dbReference type="SAM" id="MobiDB-lite"/>
    </source>
</evidence>
<dbReference type="EMBL" id="BMAV01006705">
    <property type="protein sequence ID" value="GFY48926.1"/>
    <property type="molecule type" value="Genomic_DNA"/>
</dbReference>
<accession>A0A8X6XBN8</accession>
<keyword evidence="3" id="KW-1185">Reference proteome</keyword>
<organism evidence="2 3">
    <name type="scientific">Trichonephila inaurata madagascariensis</name>
    <dbReference type="NCBI Taxonomy" id="2747483"/>
    <lineage>
        <taxon>Eukaryota</taxon>
        <taxon>Metazoa</taxon>
        <taxon>Ecdysozoa</taxon>
        <taxon>Arthropoda</taxon>
        <taxon>Chelicerata</taxon>
        <taxon>Arachnida</taxon>
        <taxon>Araneae</taxon>
        <taxon>Araneomorphae</taxon>
        <taxon>Entelegynae</taxon>
        <taxon>Araneoidea</taxon>
        <taxon>Nephilidae</taxon>
        <taxon>Trichonephila</taxon>
        <taxon>Trichonephila inaurata</taxon>
    </lineage>
</organism>
<dbReference type="AlphaFoldDB" id="A0A8X6XBN8"/>
<name>A0A8X6XBN8_9ARAC</name>
<feature type="compositionally biased region" description="Basic and acidic residues" evidence="1">
    <location>
        <begin position="11"/>
        <end position="34"/>
    </location>
</feature>
<dbReference type="PANTHER" id="PTHR45749">
    <property type="match status" value="1"/>
</dbReference>
<protein>
    <submittedName>
        <fullName evidence="2">Zinc finger MYM-type protein 1</fullName>
    </submittedName>
</protein>
<reference evidence="2" key="1">
    <citation type="submission" date="2020-08" db="EMBL/GenBank/DDBJ databases">
        <title>Multicomponent nature underlies the extraordinary mechanical properties of spider dragline silk.</title>
        <authorList>
            <person name="Kono N."/>
            <person name="Nakamura H."/>
            <person name="Mori M."/>
            <person name="Yoshida Y."/>
            <person name="Ohtoshi R."/>
            <person name="Malay A.D."/>
            <person name="Moran D.A.P."/>
            <person name="Tomita M."/>
            <person name="Numata K."/>
            <person name="Arakawa K."/>
        </authorList>
    </citation>
    <scope>NUCLEOTIDE SEQUENCE</scope>
</reference>
<sequence>MSLKKIPSGAEFRKRTAENQQKEKELKKSPEGKRGVLATGCNDWKNSFVLASQHDRSDDNTANVLIFSLRKGINTVQNAIQNQYDKKAKCWQALLTRVVSVVKFLSTRGLPFRGDDQQLESTTNGLFLECLELLSEFDQFISRHLTKYGNQGILSVD</sequence>
<gene>
    <name evidence="2" type="primary">ZMYM1_132</name>
    <name evidence="2" type="ORF">TNIN_205821</name>
</gene>
<proteinExistence type="predicted"/>
<evidence type="ECO:0000313" key="2">
    <source>
        <dbReference type="EMBL" id="GFY48926.1"/>
    </source>
</evidence>